<reference evidence="1" key="1">
    <citation type="submission" date="2021-05" db="EMBL/GenBank/DDBJ databases">
        <authorList>
            <person name="Pan Q."/>
            <person name="Jouanno E."/>
            <person name="Zahm M."/>
            <person name="Klopp C."/>
            <person name="Cabau C."/>
            <person name="Louis A."/>
            <person name="Berthelot C."/>
            <person name="Parey E."/>
            <person name="Roest Crollius H."/>
            <person name="Montfort J."/>
            <person name="Robinson-Rechavi M."/>
            <person name="Bouchez O."/>
            <person name="Lampietro C."/>
            <person name="Lopez Roques C."/>
            <person name="Donnadieu C."/>
            <person name="Postlethwait J."/>
            <person name="Bobe J."/>
            <person name="Dillon D."/>
            <person name="Chandos A."/>
            <person name="von Hippel F."/>
            <person name="Guiguen Y."/>
        </authorList>
    </citation>
    <scope>NUCLEOTIDE SEQUENCE</scope>
    <source>
        <strain evidence="1">YG-Jan2019</strain>
    </source>
</reference>
<sequence>MPVEAWASSGVLLRRCWAAAGVISAPLSPPSAPRWWSEHSALSLPVFTPPHLDTFWAEETGAPPHPHPTANQRHVHYTITALHFLLLAIKNSPPDLRSAQSPASHIHSRSPRPVLRHPGFKRVLLQVHTWLQPAPSVMEFIWGCPRTLWLTPHLDLSLSTRPQ</sequence>
<dbReference type="EMBL" id="CM055757">
    <property type="protein sequence ID" value="KAJ7988648.1"/>
    <property type="molecule type" value="Genomic_DNA"/>
</dbReference>
<name>A0ACC2FBB4_DALPE</name>
<proteinExistence type="predicted"/>
<gene>
    <name evidence="1" type="ORF">DPEC_G00311390</name>
</gene>
<keyword evidence="2" id="KW-1185">Reference proteome</keyword>
<evidence type="ECO:0000313" key="2">
    <source>
        <dbReference type="Proteomes" id="UP001157502"/>
    </source>
</evidence>
<organism evidence="1 2">
    <name type="scientific">Dallia pectoralis</name>
    <name type="common">Alaska blackfish</name>
    <dbReference type="NCBI Taxonomy" id="75939"/>
    <lineage>
        <taxon>Eukaryota</taxon>
        <taxon>Metazoa</taxon>
        <taxon>Chordata</taxon>
        <taxon>Craniata</taxon>
        <taxon>Vertebrata</taxon>
        <taxon>Euteleostomi</taxon>
        <taxon>Actinopterygii</taxon>
        <taxon>Neopterygii</taxon>
        <taxon>Teleostei</taxon>
        <taxon>Protacanthopterygii</taxon>
        <taxon>Esociformes</taxon>
        <taxon>Umbridae</taxon>
        <taxon>Dallia</taxon>
    </lineage>
</organism>
<protein>
    <submittedName>
        <fullName evidence="1">Uncharacterized protein</fullName>
    </submittedName>
</protein>
<evidence type="ECO:0000313" key="1">
    <source>
        <dbReference type="EMBL" id="KAJ7988648.1"/>
    </source>
</evidence>
<accession>A0ACC2FBB4</accession>
<comment type="caution">
    <text evidence="1">The sequence shown here is derived from an EMBL/GenBank/DDBJ whole genome shotgun (WGS) entry which is preliminary data.</text>
</comment>
<dbReference type="Proteomes" id="UP001157502">
    <property type="component" value="Chromosome 30"/>
</dbReference>